<dbReference type="PATRIC" id="fig|1398.25.peg.827"/>
<gene>
    <name evidence="1" type="ORF">B4099_2333</name>
    <name evidence="2" type="ORF">QN341_15695</name>
</gene>
<organism evidence="1 3">
    <name type="scientific">Heyndrickxia coagulans</name>
    <name type="common">Weizmannia coagulans</name>
    <dbReference type="NCBI Taxonomy" id="1398"/>
    <lineage>
        <taxon>Bacteria</taxon>
        <taxon>Bacillati</taxon>
        <taxon>Bacillota</taxon>
        <taxon>Bacilli</taxon>
        <taxon>Bacillales</taxon>
        <taxon>Bacillaceae</taxon>
        <taxon>Heyndrickxia</taxon>
    </lineage>
</organism>
<dbReference type="RefSeq" id="WP_061574296.1">
    <property type="nucleotide sequence ID" value="NZ_JAABON010000005.1"/>
</dbReference>
<evidence type="ECO:0000313" key="3">
    <source>
        <dbReference type="Proteomes" id="UP000075304"/>
    </source>
</evidence>
<dbReference type="Proteomes" id="UP000075304">
    <property type="component" value="Unassembled WGS sequence"/>
</dbReference>
<reference evidence="1 3" key="1">
    <citation type="submission" date="2016-01" db="EMBL/GenBank/DDBJ databases">
        <title>Genome Sequences of Twelve Sporeforming Bacillus Species Isolated from Foods.</title>
        <authorList>
            <person name="Berendsen E.M."/>
            <person name="Wells-Bennik M.H."/>
            <person name="Krawcyk A.O."/>
            <person name="De Jong A."/>
            <person name="Holsappel S."/>
            <person name="Eijlander R.T."/>
            <person name="Kuipers O.P."/>
        </authorList>
    </citation>
    <scope>NUCLEOTIDE SEQUENCE [LARGE SCALE GENOMIC DNA]</scope>
    <source>
        <strain evidence="1 3">B4099</strain>
    </source>
</reference>
<comment type="caution">
    <text evidence="1">The sequence shown here is derived from an EMBL/GenBank/DDBJ whole genome shotgun (WGS) entry which is preliminary data.</text>
</comment>
<dbReference type="EMBL" id="JASUZX010000003">
    <property type="protein sequence ID" value="MDL5042445.1"/>
    <property type="molecule type" value="Genomic_DNA"/>
</dbReference>
<sequence>MEQAKLFERIKNMIISSTKEPKYTALSAVKLADLFDTDPREIEKAIRELVEQGKLKKSKLEGPPRADIYSLP</sequence>
<dbReference type="AlphaFoldDB" id="A0A150KI13"/>
<dbReference type="EMBL" id="LQYI01000014">
    <property type="protein sequence ID" value="KYC72932.1"/>
    <property type="molecule type" value="Genomic_DNA"/>
</dbReference>
<protein>
    <submittedName>
        <fullName evidence="1">Uncharacterized protein</fullName>
    </submittedName>
</protein>
<evidence type="ECO:0000313" key="1">
    <source>
        <dbReference type="EMBL" id="KYC72932.1"/>
    </source>
</evidence>
<proteinExistence type="predicted"/>
<reference evidence="2" key="2">
    <citation type="submission" date="2023-06" db="EMBL/GenBank/DDBJ databases">
        <title>Probiogenomic evaluation and L lactic producing Weizmannia coaggulans BKMTCR2-2 from tree bark.</title>
        <authorList>
            <person name="Mahittikon J."/>
            <person name="Tanasupawat S."/>
        </authorList>
    </citation>
    <scope>NUCLEOTIDE SEQUENCE</scope>
    <source>
        <strain evidence="2">BKMTCR2-2</strain>
    </source>
</reference>
<dbReference type="Proteomes" id="UP001223084">
    <property type="component" value="Unassembled WGS sequence"/>
</dbReference>
<accession>A0A150KI13</accession>
<name>A0A150KI13_HEYCO</name>
<evidence type="ECO:0000313" key="2">
    <source>
        <dbReference type="EMBL" id="MDL5042445.1"/>
    </source>
</evidence>